<protein>
    <submittedName>
        <fullName evidence="1">Uncharacterized protein</fullName>
    </submittedName>
</protein>
<evidence type="ECO:0000313" key="1">
    <source>
        <dbReference type="EMBL" id="EKM53555.1"/>
    </source>
</evidence>
<sequence>MVYYSRRLLKAAWWRQKPASLGQKKFVALLLSEVGGGWSEERTAEFLSTLTQGNAQEIIIKFRLGPRVR</sequence>
<keyword evidence="2" id="KW-1185">Reference proteome</keyword>
<dbReference type="AlphaFoldDB" id="K5W339"/>
<accession>K5W339</accession>
<proteinExistence type="predicted"/>
<organism evidence="1 2">
    <name type="scientific">Phanerochaete carnosa (strain HHB-10118-sp)</name>
    <name type="common">White-rot fungus</name>
    <name type="synonym">Peniophora carnosa</name>
    <dbReference type="NCBI Taxonomy" id="650164"/>
    <lineage>
        <taxon>Eukaryota</taxon>
        <taxon>Fungi</taxon>
        <taxon>Dikarya</taxon>
        <taxon>Basidiomycota</taxon>
        <taxon>Agaricomycotina</taxon>
        <taxon>Agaricomycetes</taxon>
        <taxon>Polyporales</taxon>
        <taxon>Phanerochaetaceae</taxon>
        <taxon>Phanerochaete</taxon>
    </lineage>
</organism>
<gene>
    <name evidence="1" type="ORF">PHACADRAFT_163870</name>
</gene>
<dbReference type="GeneID" id="18909266"/>
<dbReference type="InParanoid" id="K5W339"/>
<name>K5W339_PHACS</name>
<dbReference type="HOGENOM" id="CLU_2776750_0_0_1"/>
<dbReference type="KEGG" id="pco:PHACADRAFT_163870"/>
<dbReference type="Proteomes" id="UP000008370">
    <property type="component" value="Unassembled WGS sequence"/>
</dbReference>
<dbReference type="EMBL" id="JH930474">
    <property type="protein sequence ID" value="EKM53555.1"/>
    <property type="molecule type" value="Genomic_DNA"/>
</dbReference>
<dbReference type="RefSeq" id="XP_007398242.1">
    <property type="nucleotide sequence ID" value="XM_007398180.1"/>
</dbReference>
<evidence type="ECO:0000313" key="2">
    <source>
        <dbReference type="Proteomes" id="UP000008370"/>
    </source>
</evidence>
<reference evidence="1 2" key="1">
    <citation type="journal article" date="2012" name="BMC Genomics">
        <title>Comparative genomics of the white-rot fungi, Phanerochaete carnosa and P. chrysosporium, to elucidate the genetic basis of the distinct wood types they colonize.</title>
        <authorList>
            <person name="Suzuki H."/>
            <person name="MacDonald J."/>
            <person name="Syed K."/>
            <person name="Salamov A."/>
            <person name="Hori C."/>
            <person name="Aerts A."/>
            <person name="Henrissat B."/>
            <person name="Wiebenga A."/>
            <person name="vanKuyk P.A."/>
            <person name="Barry K."/>
            <person name="Lindquist E."/>
            <person name="LaButti K."/>
            <person name="Lapidus A."/>
            <person name="Lucas S."/>
            <person name="Coutinho P."/>
            <person name="Gong Y."/>
            <person name="Samejima M."/>
            <person name="Mahadevan R."/>
            <person name="Abou-Zaid M."/>
            <person name="de Vries R.P."/>
            <person name="Igarashi K."/>
            <person name="Yadav J.S."/>
            <person name="Grigoriev I.V."/>
            <person name="Master E.R."/>
        </authorList>
    </citation>
    <scope>NUCLEOTIDE SEQUENCE [LARGE SCALE GENOMIC DNA]</scope>
    <source>
        <strain evidence="1 2">HHB-10118-sp</strain>
    </source>
</reference>